<feature type="transmembrane region" description="Helical" evidence="7">
    <location>
        <begin position="797"/>
        <end position="815"/>
    </location>
</feature>
<evidence type="ECO:0000256" key="1">
    <source>
        <dbReference type="ARBA" id="ARBA00004651"/>
    </source>
</evidence>
<feature type="transmembrane region" description="Helical" evidence="7">
    <location>
        <begin position="377"/>
        <end position="399"/>
    </location>
</feature>
<organism evidence="9 10">
    <name type="scientific">Haloarchaeobius litoreus</name>
    <dbReference type="NCBI Taxonomy" id="755306"/>
    <lineage>
        <taxon>Archaea</taxon>
        <taxon>Methanobacteriati</taxon>
        <taxon>Methanobacteriota</taxon>
        <taxon>Stenosarchaea group</taxon>
        <taxon>Halobacteria</taxon>
        <taxon>Halobacteriales</taxon>
        <taxon>Halorubellaceae</taxon>
        <taxon>Haloarchaeobius</taxon>
    </lineage>
</organism>
<feature type="transmembrane region" description="Helical" evidence="7">
    <location>
        <begin position="904"/>
        <end position="927"/>
    </location>
</feature>
<evidence type="ECO:0000256" key="5">
    <source>
        <dbReference type="ARBA" id="ARBA00023136"/>
    </source>
</evidence>
<dbReference type="EMBL" id="JBHUDO010000002">
    <property type="protein sequence ID" value="MFD1645441.1"/>
    <property type="molecule type" value="Genomic_DNA"/>
</dbReference>
<dbReference type="Proteomes" id="UP001597034">
    <property type="component" value="Unassembled WGS sequence"/>
</dbReference>
<feature type="transmembrane region" description="Helical" evidence="7">
    <location>
        <begin position="540"/>
        <end position="559"/>
    </location>
</feature>
<feature type="domain" description="SSD" evidence="8">
    <location>
        <begin position="377"/>
        <end position="502"/>
    </location>
</feature>
<dbReference type="Gene3D" id="1.20.1640.10">
    <property type="entry name" value="Multidrug efflux transporter AcrB transmembrane domain"/>
    <property type="match status" value="2"/>
</dbReference>
<keyword evidence="10" id="KW-1185">Reference proteome</keyword>
<comment type="caution">
    <text evidence="9">The sequence shown here is derived from an EMBL/GenBank/DDBJ whole genome shotgun (WGS) entry which is preliminary data.</text>
</comment>
<feature type="transmembrane region" description="Helical" evidence="7">
    <location>
        <begin position="405"/>
        <end position="424"/>
    </location>
</feature>
<feature type="transmembrane region" description="Helical" evidence="7">
    <location>
        <begin position="771"/>
        <end position="790"/>
    </location>
</feature>
<feature type="transmembrane region" description="Helical" evidence="7">
    <location>
        <begin position="875"/>
        <end position="898"/>
    </location>
</feature>
<reference evidence="9 10" key="1">
    <citation type="journal article" date="2019" name="Int. J. Syst. Evol. Microbiol.">
        <title>The Global Catalogue of Microorganisms (GCM) 10K type strain sequencing project: providing services to taxonomists for standard genome sequencing and annotation.</title>
        <authorList>
            <consortium name="The Broad Institute Genomics Platform"/>
            <consortium name="The Broad Institute Genome Sequencing Center for Infectious Disease"/>
            <person name="Wu L."/>
            <person name="Ma J."/>
        </authorList>
    </citation>
    <scope>NUCLEOTIDE SEQUENCE [LARGE SCALE GENOMIC DNA]</scope>
    <source>
        <strain evidence="9 10">CGMCC 1.10390</strain>
    </source>
</reference>
<evidence type="ECO:0000256" key="4">
    <source>
        <dbReference type="ARBA" id="ARBA00022989"/>
    </source>
</evidence>
<feature type="transmembrane region" description="Helical" evidence="7">
    <location>
        <begin position="444"/>
        <end position="465"/>
    </location>
</feature>
<proteinExistence type="predicted"/>
<dbReference type="InterPro" id="IPR000731">
    <property type="entry name" value="SSD"/>
</dbReference>
<dbReference type="AlphaFoldDB" id="A0ABD6DGK7"/>
<gene>
    <name evidence="9" type="ORF">ACFSBL_07085</name>
</gene>
<keyword evidence="3 7" id="KW-0812">Transmembrane</keyword>
<keyword evidence="5 7" id="KW-0472">Membrane</keyword>
<dbReference type="PROSITE" id="PS50156">
    <property type="entry name" value="SSD"/>
    <property type="match status" value="2"/>
</dbReference>
<evidence type="ECO:0000256" key="3">
    <source>
        <dbReference type="ARBA" id="ARBA00022692"/>
    </source>
</evidence>
<dbReference type="GO" id="GO:0005886">
    <property type="term" value="C:plasma membrane"/>
    <property type="evidence" value="ECO:0007669"/>
    <property type="project" value="UniProtKB-SubCell"/>
</dbReference>
<sequence length="1145" mass="119724">MTDGNRITAILTDRSRAVVAVLLVLTALVGAGVPMVEQETSLDQFQGDTAESAAQDYVDANFSTDGEGAVTQIIVTDPDGDVLDRGSLLATLDYQQTVVANQTVQGSLAENETGRSIASAVGTRAVVEERAASLAARETELNRTADALERSLLTLESNPNVSVETAFESVEANTSVALDTVDYRTFENSARTLRDESTNATSRERALRNGSVGLLETEYDALATDYAALSELDPSLSRQQTALADLNETELESLLAVVLGGGSGDDGAAGGRSLALLPTGFEPGATEANATLVLFHQAVEGGGPAAGSAPDSLVDAELAMERLADDAEASYLVFGSGIVAEETTDSMVDSILLVGPLAALFVVVVLAFAYRDLLDILLGIAGVGTVLVWTFGVMGWVGIDFNQPFIIVVVLLIGLSIDYAIHLVMRYREERAGGVDPRPAMRTALGSVGVALLFVTVTTAIGFLANVASPLSVFRQIGVVSAIGIVSALVVFGGLVPAVKLELDEWLLSRGNRRDQPALGSEGSPLGRTLAVGATLARRAPVAVLVVAVLLSTAGAYGATQVDTSFSESDFLAEDPDQWLKDLPEPFAPGDYSAKRGMDTLNDRFVRQDTEATVLVRGDVADPETLDRLADAEADAAGRSTTQTYAGGETAITSPLTVMESVAAENESFAATLHESDTDDDGTPDENVSAVFDALHRSAPDEAAQVLQRTDDGEYVAARMVVSVDGSASGSAVTEDVREVAATVEGDSVTATATGQVVINAVTADQLLETVMEGLVVALVVVFLFLSLVYRVSEGSASLGAVTVVPVAFTVTWILGSMALLGVPFNIVTGLITSLTIGLGVDYSIHVSERFNQELAATGSVDAALVESVTGTGGALFSSAATTASGFGVLTVSLLPFLQSFGVITALTIVFSFLASVFVLPSLLALWARWGGQGNLDATAEFPFGPETDDPAMPADGPGTDETEPTAGDGLSATRTIPDPLTTAHADSEVSVVIAGAVGRVRLREAVPGPYEVTAVSPEPVELVERTDGFYALWDAGEHDQSLRISYETRHPADARDGDTVTVDGEVATEAGSRPVGGDAELVHVDDVFQRVLERGEAWDEDVQAAADRLSAGEMTEREFERVCRVWLGRERTGGSNRAVPVSED</sequence>
<keyword evidence="4 7" id="KW-1133">Transmembrane helix</keyword>
<dbReference type="InterPro" id="IPR004869">
    <property type="entry name" value="MMPL_dom"/>
</dbReference>
<evidence type="ECO:0000256" key="7">
    <source>
        <dbReference type="SAM" id="Phobius"/>
    </source>
</evidence>
<feature type="transmembrane region" description="Helical" evidence="7">
    <location>
        <begin position="351"/>
        <end position="370"/>
    </location>
</feature>
<evidence type="ECO:0000313" key="10">
    <source>
        <dbReference type="Proteomes" id="UP001597034"/>
    </source>
</evidence>
<name>A0ABD6DGK7_9EURY</name>
<evidence type="ECO:0000259" key="8">
    <source>
        <dbReference type="PROSITE" id="PS50156"/>
    </source>
</evidence>
<evidence type="ECO:0000256" key="6">
    <source>
        <dbReference type="SAM" id="MobiDB-lite"/>
    </source>
</evidence>
<dbReference type="InterPro" id="IPR050545">
    <property type="entry name" value="Mycobact_MmpL"/>
</dbReference>
<dbReference type="Pfam" id="PF03176">
    <property type="entry name" value="MMPL"/>
    <property type="match status" value="2"/>
</dbReference>
<feature type="transmembrane region" description="Helical" evidence="7">
    <location>
        <begin position="821"/>
        <end position="841"/>
    </location>
</feature>
<protein>
    <submittedName>
        <fullName evidence="9">RND family transporter</fullName>
    </submittedName>
</protein>
<dbReference type="PANTHER" id="PTHR33406:SF13">
    <property type="entry name" value="MEMBRANE PROTEIN YDFJ"/>
    <property type="match status" value="1"/>
</dbReference>
<keyword evidence="2" id="KW-1003">Cell membrane</keyword>
<evidence type="ECO:0000256" key="2">
    <source>
        <dbReference type="ARBA" id="ARBA00022475"/>
    </source>
</evidence>
<dbReference type="SUPFAM" id="SSF82866">
    <property type="entry name" value="Multidrug efflux transporter AcrB transmembrane domain"/>
    <property type="match status" value="2"/>
</dbReference>
<feature type="domain" description="SSD" evidence="8">
    <location>
        <begin position="766"/>
        <end position="926"/>
    </location>
</feature>
<feature type="transmembrane region" description="Helical" evidence="7">
    <location>
        <begin position="477"/>
        <end position="499"/>
    </location>
</feature>
<accession>A0ABD6DGK7</accession>
<dbReference type="RefSeq" id="WP_256399046.1">
    <property type="nucleotide sequence ID" value="NZ_JANHJR010000001.1"/>
</dbReference>
<evidence type="ECO:0000313" key="9">
    <source>
        <dbReference type="EMBL" id="MFD1645441.1"/>
    </source>
</evidence>
<feature type="region of interest" description="Disordered" evidence="6">
    <location>
        <begin position="938"/>
        <end position="972"/>
    </location>
</feature>
<comment type="subcellular location">
    <subcellularLocation>
        <location evidence="1">Cell membrane</location>
        <topology evidence="1">Multi-pass membrane protein</topology>
    </subcellularLocation>
</comment>
<dbReference type="PANTHER" id="PTHR33406">
    <property type="entry name" value="MEMBRANE PROTEIN MJ1562-RELATED"/>
    <property type="match status" value="1"/>
</dbReference>